<evidence type="ECO:0000313" key="3">
    <source>
        <dbReference type="EMBL" id="KAF6031168.1"/>
    </source>
</evidence>
<dbReference type="Proteomes" id="UP000593567">
    <property type="component" value="Unassembled WGS sequence"/>
</dbReference>
<proteinExistence type="predicted"/>
<organism evidence="3 4">
    <name type="scientific">Bugula neritina</name>
    <name type="common">Brown bryozoan</name>
    <name type="synonym">Sertularia neritina</name>
    <dbReference type="NCBI Taxonomy" id="10212"/>
    <lineage>
        <taxon>Eukaryota</taxon>
        <taxon>Metazoa</taxon>
        <taxon>Spiralia</taxon>
        <taxon>Lophotrochozoa</taxon>
        <taxon>Bryozoa</taxon>
        <taxon>Gymnolaemata</taxon>
        <taxon>Cheilostomatida</taxon>
        <taxon>Flustrina</taxon>
        <taxon>Buguloidea</taxon>
        <taxon>Bugulidae</taxon>
        <taxon>Bugula</taxon>
    </lineage>
</organism>
<evidence type="ECO:0000259" key="2">
    <source>
        <dbReference type="Pfam" id="PF19037"/>
    </source>
</evidence>
<dbReference type="GO" id="GO:1905515">
    <property type="term" value="P:non-motile cilium assembly"/>
    <property type="evidence" value="ECO:0007669"/>
    <property type="project" value="TreeGrafter"/>
</dbReference>
<dbReference type="AlphaFoldDB" id="A0A7J7K0R5"/>
<name>A0A7J7K0R5_BUGNE</name>
<dbReference type="EMBL" id="VXIV02001635">
    <property type="protein sequence ID" value="KAF6031168.1"/>
    <property type="molecule type" value="Genomic_DNA"/>
</dbReference>
<dbReference type="OrthoDB" id="74835at2759"/>
<feature type="domain" description="FUZ/MON1/HPS1 second Longin" evidence="2">
    <location>
        <begin position="166"/>
        <end position="260"/>
    </location>
</feature>
<dbReference type="Pfam" id="PF19037">
    <property type="entry name" value="Fuz_longin_2"/>
    <property type="match status" value="1"/>
</dbReference>
<sequence length="329" mass="36677">MAVYLYALTSSGGVPLYSRTLGDGKPLPYPVVASLNGVHMYGKSGEVELVSADSEQYNIGWRSYPHSITLILVVDKSLYSKHQIDELLDMIYDGMVMLFGQDDLMTIKNVERFKRDIRVSYALLDYILQLHSTNSFSDITQCVDVLASRSTEILQNSLNAFTDAASSLHGCLLINSKVKVATPEWSSLGHREQILLCHMVNSLPQVPAARDVPVYLPKTSPNVAQRLVTFTLLPGAEVCLLCGPTPSLSQLEKEVERFWQPSFDAIKLVQSSVDRNLPKDTLVDSNVLGFVMLSNSSKKCLSCYTSEADEYNHQLGSYYYYIPCYLMAD</sequence>
<feature type="domain" description="FUZ/MON1/HPS1 first Longin" evidence="1">
    <location>
        <begin position="5"/>
        <end position="126"/>
    </location>
</feature>
<accession>A0A7J7K0R5</accession>
<dbReference type="InterPro" id="IPR043972">
    <property type="entry name" value="FUZ/MON1/HPS1_longin_1"/>
</dbReference>
<gene>
    <name evidence="3" type="ORF">EB796_010526</name>
</gene>
<protein>
    <submittedName>
        <fullName evidence="3">FUZ</fullName>
    </submittedName>
</protein>
<evidence type="ECO:0000259" key="1">
    <source>
        <dbReference type="Pfam" id="PF19036"/>
    </source>
</evidence>
<dbReference type="PANTHER" id="PTHR13559:SF1">
    <property type="entry name" value="PROTEIN FUZZY HOMOLOG"/>
    <property type="match status" value="1"/>
</dbReference>
<reference evidence="3" key="1">
    <citation type="submission" date="2020-06" db="EMBL/GenBank/DDBJ databases">
        <title>Draft genome of Bugula neritina, a colonial animal packing powerful symbionts and potential medicines.</title>
        <authorList>
            <person name="Rayko M."/>
        </authorList>
    </citation>
    <scope>NUCLEOTIDE SEQUENCE [LARGE SCALE GENOMIC DNA]</scope>
    <source>
        <strain evidence="3">Kwan_BN1</strain>
    </source>
</reference>
<keyword evidence="4" id="KW-1185">Reference proteome</keyword>
<dbReference type="InterPro" id="IPR043971">
    <property type="entry name" value="FUZ/MON1/HPS1_longin_2"/>
</dbReference>
<dbReference type="PANTHER" id="PTHR13559">
    <property type="entry name" value="INTRACELLULAR TRAFFIC PROTEIN-RELATED"/>
    <property type="match status" value="1"/>
</dbReference>
<comment type="caution">
    <text evidence="3">The sequence shown here is derived from an EMBL/GenBank/DDBJ whole genome shotgun (WGS) entry which is preliminary data.</text>
</comment>
<dbReference type="Pfam" id="PF19036">
    <property type="entry name" value="Fuz_longin_1"/>
    <property type="match status" value="1"/>
</dbReference>
<evidence type="ECO:0000313" key="4">
    <source>
        <dbReference type="Proteomes" id="UP000593567"/>
    </source>
</evidence>
<dbReference type="GO" id="GO:0016192">
    <property type="term" value="P:vesicle-mediated transport"/>
    <property type="evidence" value="ECO:0007669"/>
    <property type="project" value="InterPro"/>
</dbReference>
<dbReference type="InterPro" id="IPR026069">
    <property type="entry name" value="Fuzzy"/>
</dbReference>